<evidence type="ECO:0000256" key="3">
    <source>
        <dbReference type="ARBA" id="ARBA00022722"/>
    </source>
</evidence>
<evidence type="ECO:0000313" key="10">
    <source>
        <dbReference type="Proteomes" id="UP000215539"/>
    </source>
</evidence>
<evidence type="ECO:0000256" key="2">
    <source>
        <dbReference type="ARBA" id="ARBA00022649"/>
    </source>
</evidence>
<reference evidence="7 9" key="1">
    <citation type="submission" date="2016-02" db="EMBL/GenBank/DDBJ databases">
        <authorList>
            <person name="Holder M.E."/>
            <person name="Ajami N.J."/>
            <person name="Petrosino J.F."/>
        </authorList>
    </citation>
    <scope>NUCLEOTIDE SEQUENCE [LARGE SCALE GENOMIC DNA]</scope>
    <source>
        <strain evidence="7 9">CCUG 32990</strain>
    </source>
</reference>
<dbReference type="Proteomes" id="UP000065822">
    <property type="component" value="Chromosome"/>
</dbReference>
<dbReference type="EMBL" id="CP014227">
    <property type="protein sequence ID" value="AMD84570.1"/>
    <property type="molecule type" value="Genomic_DNA"/>
</dbReference>
<keyword evidence="4" id="KW-0255">Endonuclease</keyword>
<proteinExistence type="inferred from homology"/>
<dbReference type="PANTHER" id="PTHR38039">
    <property type="entry name" value="TOXIN YOEB"/>
    <property type="match status" value="1"/>
</dbReference>
<evidence type="ECO:0000256" key="4">
    <source>
        <dbReference type="ARBA" id="ARBA00022759"/>
    </source>
</evidence>
<name>A0AAX2GXG3_9FLAO</name>
<dbReference type="GO" id="GO:0045892">
    <property type="term" value="P:negative regulation of DNA-templated transcription"/>
    <property type="evidence" value="ECO:0007669"/>
    <property type="project" value="TreeGrafter"/>
</dbReference>
<dbReference type="GO" id="GO:0004519">
    <property type="term" value="F:endonuclease activity"/>
    <property type="evidence" value="ECO:0007669"/>
    <property type="project" value="UniProtKB-KW"/>
</dbReference>
<evidence type="ECO:0000313" key="7">
    <source>
        <dbReference type="EMBL" id="AMD84570.1"/>
    </source>
</evidence>
<keyword evidence="3" id="KW-0540">Nuclease</keyword>
<organism evidence="8 10">
    <name type="scientific">Capnocytophaga haemolytica</name>
    <dbReference type="NCBI Taxonomy" id="45243"/>
    <lineage>
        <taxon>Bacteria</taxon>
        <taxon>Pseudomonadati</taxon>
        <taxon>Bacteroidota</taxon>
        <taxon>Flavobacteriia</taxon>
        <taxon>Flavobacteriales</taxon>
        <taxon>Flavobacteriaceae</taxon>
        <taxon>Capnocytophaga</taxon>
    </lineage>
</organism>
<gene>
    <name evidence="8" type="primary">relK_2</name>
    <name evidence="7" type="ORF">AXF12_02950</name>
    <name evidence="8" type="ORF">SAMEA44541418_01149</name>
</gene>
<dbReference type="PANTHER" id="PTHR38039:SF1">
    <property type="entry name" value="TOXIN YOEB"/>
    <property type="match status" value="1"/>
</dbReference>
<reference evidence="8 10" key="2">
    <citation type="submission" date="2017-06" db="EMBL/GenBank/DDBJ databases">
        <authorList>
            <consortium name="Pathogen Informatics"/>
        </authorList>
    </citation>
    <scope>NUCLEOTIDE SEQUENCE [LARGE SCALE GENOMIC DNA]</scope>
    <source>
        <strain evidence="8 10">NCTC12947</strain>
    </source>
</reference>
<accession>A0AAX2GXG3</accession>
<sequence>MRNLLKKIELLVNELKRHPEIGTGHPEKLKGGTDEMSRRIDSKHRLIYQVDEENKKVFLISAWGHYGDK</sequence>
<evidence type="ECO:0000313" key="9">
    <source>
        <dbReference type="Proteomes" id="UP000065822"/>
    </source>
</evidence>
<dbReference type="RefSeq" id="WP_066428179.1">
    <property type="nucleotide sequence ID" value="NZ_FOVX01000006.1"/>
</dbReference>
<keyword evidence="2" id="KW-1277">Toxin-antitoxin system</keyword>
<evidence type="ECO:0000256" key="5">
    <source>
        <dbReference type="ARBA" id="ARBA00022801"/>
    </source>
</evidence>
<keyword evidence="9" id="KW-1185">Reference proteome</keyword>
<dbReference type="Gene3D" id="3.30.2310.20">
    <property type="entry name" value="RelE-like"/>
    <property type="match status" value="1"/>
</dbReference>
<evidence type="ECO:0000313" key="8">
    <source>
        <dbReference type="EMBL" id="SNV09233.1"/>
    </source>
</evidence>
<evidence type="ECO:0000256" key="1">
    <source>
        <dbReference type="ARBA" id="ARBA00008172"/>
    </source>
</evidence>
<protein>
    <recommendedName>
        <fullName evidence="6">Putative mRNA interferase YoeB</fullName>
    </recommendedName>
</protein>
<comment type="similarity">
    <text evidence="1">Belongs to the YoeB family.</text>
</comment>
<dbReference type="SUPFAM" id="SSF143011">
    <property type="entry name" value="RelE-like"/>
    <property type="match status" value="1"/>
</dbReference>
<dbReference type="Proteomes" id="UP000215539">
    <property type="component" value="Chromosome 1"/>
</dbReference>
<keyword evidence="5 8" id="KW-0378">Hydrolase</keyword>
<dbReference type="InterPro" id="IPR035093">
    <property type="entry name" value="RelE/ParE_toxin_dom_sf"/>
</dbReference>
<dbReference type="EMBL" id="LT906449">
    <property type="protein sequence ID" value="SNV09233.1"/>
    <property type="molecule type" value="Genomic_DNA"/>
</dbReference>
<dbReference type="InterPro" id="IPR009614">
    <property type="entry name" value="YoeB_toxin"/>
</dbReference>
<dbReference type="NCBIfam" id="TIGR02116">
    <property type="entry name" value="toxin_Txe_YoeB"/>
    <property type="match status" value="1"/>
</dbReference>
<evidence type="ECO:0000256" key="6">
    <source>
        <dbReference type="ARBA" id="ARBA00030388"/>
    </source>
</evidence>
<dbReference type="KEGG" id="chg:AXF12_02950"/>
<dbReference type="GO" id="GO:0016787">
    <property type="term" value="F:hydrolase activity"/>
    <property type="evidence" value="ECO:0007669"/>
    <property type="project" value="UniProtKB-KW"/>
</dbReference>
<dbReference type="GO" id="GO:0006401">
    <property type="term" value="P:RNA catabolic process"/>
    <property type="evidence" value="ECO:0007669"/>
    <property type="project" value="InterPro"/>
</dbReference>
<dbReference type="Pfam" id="PF06769">
    <property type="entry name" value="YoeB_toxin"/>
    <property type="match status" value="1"/>
</dbReference>
<dbReference type="AlphaFoldDB" id="A0AAX2GXG3"/>